<dbReference type="RefSeq" id="WP_093180399.1">
    <property type="nucleotide sequence ID" value="NZ_FMYH01000001.1"/>
</dbReference>
<evidence type="ECO:0000313" key="2">
    <source>
        <dbReference type="EMBL" id="SDB84420.1"/>
    </source>
</evidence>
<evidence type="ECO:0000259" key="1">
    <source>
        <dbReference type="Pfam" id="PF07179"/>
    </source>
</evidence>
<name>A0A1G6GQZ1_9MICO</name>
<dbReference type="AlphaFoldDB" id="A0A1G6GQZ1"/>
<dbReference type="EMBL" id="FMYH01000001">
    <property type="protein sequence ID" value="SDB84420.1"/>
    <property type="molecule type" value="Genomic_DNA"/>
</dbReference>
<accession>A0A1G6GQZ1</accession>
<reference evidence="2 3" key="1">
    <citation type="submission" date="2016-09" db="EMBL/GenBank/DDBJ databases">
        <authorList>
            <person name="Capua I."/>
            <person name="De Benedictis P."/>
            <person name="Joannis T."/>
            <person name="Lombin L.H."/>
            <person name="Cattoli G."/>
        </authorList>
    </citation>
    <scope>NUCLEOTIDE SEQUENCE [LARGE SCALE GENOMIC DNA]</scope>
    <source>
        <strain evidence="2 3">ISLP-3</strain>
    </source>
</reference>
<dbReference type="Proteomes" id="UP000199039">
    <property type="component" value="Unassembled WGS sequence"/>
</dbReference>
<feature type="domain" description="SseB protein N-terminal" evidence="1">
    <location>
        <begin position="10"/>
        <end position="83"/>
    </location>
</feature>
<evidence type="ECO:0000313" key="3">
    <source>
        <dbReference type="Proteomes" id="UP000199039"/>
    </source>
</evidence>
<sequence>MIPNDFPPVVYVPCTAVAETGTVNVTLRKTADGRTALLAYSALDRLRAGAGDQVPWSLMTIPDLQRVHDETPYDVLYLDLRIPERARGEVPA</sequence>
<organism evidence="2 3">
    <name type="scientific">Sanguibacter gelidistatuariae</name>
    <dbReference type="NCBI Taxonomy" id="1814289"/>
    <lineage>
        <taxon>Bacteria</taxon>
        <taxon>Bacillati</taxon>
        <taxon>Actinomycetota</taxon>
        <taxon>Actinomycetes</taxon>
        <taxon>Micrococcales</taxon>
        <taxon>Sanguibacteraceae</taxon>
        <taxon>Sanguibacter</taxon>
    </lineage>
</organism>
<proteinExistence type="predicted"/>
<dbReference type="NCBIfam" id="NF042914">
    <property type="entry name" value="SAV915_dom"/>
    <property type="match status" value="1"/>
</dbReference>
<dbReference type="OrthoDB" id="3256619at2"/>
<protein>
    <submittedName>
        <fullName evidence="2">SseB protein N-terminal domain-containing protein</fullName>
    </submittedName>
</protein>
<gene>
    <name evidence="2" type="ORF">SAMN05216410_0390</name>
</gene>
<keyword evidence="3" id="KW-1185">Reference proteome</keyword>
<dbReference type="Pfam" id="PF07179">
    <property type="entry name" value="SseB"/>
    <property type="match status" value="1"/>
</dbReference>
<dbReference type="STRING" id="1814289.SAMN05216410_0390"/>
<dbReference type="InterPro" id="IPR009839">
    <property type="entry name" value="SseB_N"/>
</dbReference>
<dbReference type="InterPro" id="IPR049975">
    <property type="entry name" value="SAV_915-like_dom"/>
</dbReference>